<sequence>MARTEDFNLDDFSQFITAFEKVYMHGWLKNKLKAKEKWFVIQLW</sequence>
<evidence type="ECO:0000313" key="1">
    <source>
        <dbReference type="EMBL" id="EGK31585.1"/>
    </source>
</evidence>
<evidence type="ECO:0000313" key="2">
    <source>
        <dbReference type="Proteomes" id="UP000004520"/>
    </source>
</evidence>
<proteinExistence type="predicted"/>
<name>F5P451_SHIFL</name>
<reference evidence="1 2" key="1">
    <citation type="submission" date="2011-04" db="EMBL/GenBank/DDBJ databases">
        <authorList>
            <person name="Rasko D."/>
            <person name="Redman J."/>
            <person name="Daugherty S.C."/>
            <person name="Tallon L."/>
            <person name="Sadzewicz L."/>
            <person name="Jones K."/>
            <person name="Santana-Cruz I."/>
            <person name="Liu X."/>
        </authorList>
    </citation>
    <scope>NUCLEOTIDE SEQUENCE [LARGE SCALE GENOMIC DNA]</scope>
    <source>
        <strain evidence="1 2">K-227</strain>
    </source>
</reference>
<dbReference type="AlphaFoldDB" id="F5P451"/>
<dbReference type="EMBL" id="AFGY01000067">
    <property type="protein sequence ID" value="EGK31585.1"/>
    <property type="molecule type" value="Genomic_DNA"/>
</dbReference>
<gene>
    <name evidence="1" type="ORF">SFK227_5297</name>
</gene>
<dbReference type="PATRIC" id="fig|766147.3.peg.5158"/>
<comment type="caution">
    <text evidence="1">The sequence shown here is derived from an EMBL/GenBank/DDBJ whole genome shotgun (WGS) entry which is preliminary data.</text>
</comment>
<organism evidence="1 2">
    <name type="scientific">Shigella flexneri K-227</name>
    <dbReference type="NCBI Taxonomy" id="766147"/>
    <lineage>
        <taxon>Bacteria</taxon>
        <taxon>Pseudomonadati</taxon>
        <taxon>Pseudomonadota</taxon>
        <taxon>Gammaproteobacteria</taxon>
        <taxon>Enterobacterales</taxon>
        <taxon>Enterobacteriaceae</taxon>
        <taxon>Shigella</taxon>
    </lineage>
</organism>
<protein>
    <submittedName>
        <fullName evidence="1">Uncharacterized protein</fullName>
    </submittedName>
</protein>
<accession>F5P451</accession>
<dbReference type="Proteomes" id="UP000004520">
    <property type="component" value="Unassembled WGS sequence"/>
</dbReference>